<comment type="caution">
    <text evidence="4">The sequence shown here is derived from an EMBL/GenBank/DDBJ whole genome shotgun (WGS) entry which is preliminary data.</text>
</comment>
<dbReference type="Proteomes" id="UP000473681">
    <property type="component" value="Unassembled WGS sequence"/>
</dbReference>
<dbReference type="EMBL" id="SWVK01000029">
    <property type="protein sequence ID" value="NFN36697.1"/>
    <property type="molecule type" value="Genomic_DNA"/>
</dbReference>
<keyword evidence="3" id="KW-0175">Coiled coil</keyword>
<evidence type="ECO:0000313" key="4">
    <source>
        <dbReference type="EMBL" id="NFF88652.1"/>
    </source>
</evidence>
<reference evidence="6 7" key="1">
    <citation type="submission" date="2019-04" db="EMBL/GenBank/DDBJ databases">
        <title>Genome sequencing of Clostridium botulinum Groups I-IV and Clostridium butyricum.</title>
        <authorList>
            <person name="Brunt J."/>
            <person name="Van Vliet A.H.M."/>
            <person name="Stringer S.C."/>
            <person name="Carter A.T."/>
            <person name="Peck M.W."/>
        </authorList>
    </citation>
    <scope>NUCLEOTIDE SEQUENCE [LARGE SCALE GENOMIC DNA]</scope>
    <source>
        <strain evidence="4 7">1605</strain>
        <strain evidence="5 6">CB-K-33E</strain>
    </source>
</reference>
<dbReference type="InterPro" id="IPR003477">
    <property type="entry name" value="PemK-like"/>
</dbReference>
<organism evidence="4 7">
    <name type="scientific">Clostridium botulinum</name>
    <dbReference type="NCBI Taxonomy" id="1491"/>
    <lineage>
        <taxon>Bacteria</taxon>
        <taxon>Bacillati</taxon>
        <taxon>Bacillota</taxon>
        <taxon>Clostridia</taxon>
        <taxon>Eubacteriales</taxon>
        <taxon>Clostridiaceae</taxon>
        <taxon>Clostridium</taxon>
    </lineage>
</organism>
<evidence type="ECO:0000256" key="3">
    <source>
        <dbReference type="SAM" id="Coils"/>
    </source>
</evidence>
<dbReference type="AlphaFoldDB" id="A0A0L9Y9G0"/>
<accession>A0A0L9Y9G0</accession>
<evidence type="ECO:0000256" key="2">
    <source>
        <dbReference type="ARBA" id="ARBA00022649"/>
    </source>
</evidence>
<dbReference type="Proteomes" id="UP000476820">
    <property type="component" value="Unassembled WGS sequence"/>
</dbReference>
<sequence length="261" mass="31130">MNIIDLEKIEEMKKQFHIKRNITSTNEIMMNEIEKVLVATKDNIINAEIEKAINWSYYKNTWLKNESKSLKNKFYNYERGDIIISLDLGTLNIGTEIRYPHPCVVLYDNNEDWIIVTPITAAQIDKSVGKPIIHEFEVYIDEQKKKPRNEREFHFKKKSVIQVDQIYRVSKNRAVNKKRMKLREDLLNQIDNVILQKYIPKKHKLFEKMKELNLDISNKLNNEIKNNELLIKQINENEKEITSLKNKIEELKKSNLKKIME</sequence>
<gene>
    <name evidence="4" type="ORF">FC774_12355</name>
    <name evidence="5" type="ORF">FDB51_16605</name>
</gene>
<dbReference type="GO" id="GO:0003677">
    <property type="term" value="F:DNA binding"/>
    <property type="evidence" value="ECO:0007669"/>
    <property type="project" value="InterPro"/>
</dbReference>
<dbReference type="InterPro" id="IPR011067">
    <property type="entry name" value="Plasmid_toxin/cell-grow_inhib"/>
</dbReference>
<dbReference type="EMBL" id="SWOV01000035">
    <property type="protein sequence ID" value="NFF88652.1"/>
    <property type="molecule type" value="Genomic_DNA"/>
</dbReference>
<keyword evidence="2" id="KW-1277">Toxin-antitoxin system</keyword>
<feature type="coiled-coil region" evidence="3">
    <location>
        <begin position="217"/>
        <end position="254"/>
    </location>
</feature>
<evidence type="ECO:0000313" key="7">
    <source>
        <dbReference type="Proteomes" id="UP000476820"/>
    </source>
</evidence>
<evidence type="ECO:0000256" key="1">
    <source>
        <dbReference type="ARBA" id="ARBA00007521"/>
    </source>
</evidence>
<name>A0A0L9Y9G0_CLOBO</name>
<dbReference type="SUPFAM" id="SSF50118">
    <property type="entry name" value="Cell growth inhibitor/plasmid maintenance toxic component"/>
    <property type="match status" value="1"/>
</dbReference>
<dbReference type="Pfam" id="PF02452">
    <property type="entry name" value="PemK_toxin"/>
    <property type="match status" value="1"/>
</dbReference>
<proteinExistence type="inferred from homology"/>
<dbReference type="OrthoDB" id="2084446at2"/>
<evidence type="ECO:0000313" key="6">
    <source>
        <dbReference type="Proteomes" id="UP000473681"/>
    </source>
</evidence>
<protein>
    <submittedName>
        <fullName evidence="4">Type II toxin-antitoxin system PemK/MazF family toxin</fullName>
    </submittedName>
</protein>
<evidence type="ECO:0000313" key="5">
    <source>
        <dbReference type="EMBL" id="NFN36697.1"/>
    </source>
</evidence>
<dbReference type="RefSeq" id="WP_012450662.1">
    <property type="nucleotide sequence ID" value="NZ_CP010520.1"/>
</dbReference>
<dbReference type="Gene3D" id="2.30.30.110">
    <property type="match status" value="1"/>
</dbReference>
<comment type="similarity">
    <text evidence="1">Belongs to the PemK/MazF family.</text>
</comment>